<evidence type="ECO:0000313" key="4">
    <source>
        <dbReference type="Proteomes" id="UP001363622"/>
    </source>
</evidence>
<feature type="region of interest" description="Disordered" evidence="1">
    <location>
        <begin position="153"/>
        <end position="227"/>
    </location>
</feature>
<proteinExistence type="predicted"/>
<dbReference type="Proteomes" id="UP001363622">
    <property type="component" value="Unassembled WGS sequence"/>
</dbReference>
<feature type="transmembrane region" description="Helical" evidence="2">
    <location>
        <begin position="52"/>
        <end position="74"/>
    </location>
</feature>
<name>A0ABR1K900_9PEZI</name>
<feature type="compositionally biased region" description="Low complexity" evidence="1">
    <location>
        <begin position="489"/>
        <end position="504"/>
    </location>
</feature>
<accession>A0ABR1K900</accession>
<keyword evidence="4" id="KW-1185">Reference proteome</keyword>
<comment type="caution">
    <text evidence="3">The sequence shown here is derived from an EMBL/GenBank/DDBJ whole genome shotgun (WGS) entry which is preliminary data.</text>
</comment>
<feature type="region of interest" description="Disordered" evidence="1">
    <location>
        <begin position="542"/>
        <end position="637"/>
    </location>
</feature>
<gene>
    <name evidence="3" type="ORF">IWZ03DRAFT_426844</name>
</gene>
<feature type="region of interest" description="Disordered" evidence="1">
    <location>
        <begin position="686"/>
        <end position="705"/>
    </location>
</feature>
<protein>
    <submittedName>
        <fullName evidence="3">Uncharacterized protein</fullName>
    </submittedName>
</protein>
<feature type="compositionally biased region" description="Basic and acidic residues" evidence="1">
    <location>
        <begin position="164"/>
        <end position="173"/>
    </location>
</feature>
<evidence type="ECO:0000256" key="1">
    <source>
        <dbReference type="SAM" id="MobiDB-lite"/>
    </source>
</evidence>
<organism evidence="3 4">
    <name type="scientific">Phyllosticta citriasiana</name>
    <dbReference type="NCBI Taxonomy" id="595635"/>
    <lineage>
        <taxon>Eukaryota</taxon>
        <taxon>Fungi</taxon>
        <taxon>Dikarya</taxon>
        <taxon>Ascomycota</taxon>
        <taxon>Pezizomycotina</taxon>
        <taxon>Dothideomycetes</taxon>
        <taxon>Dothideomycetes incertae sedis</taxon>
        <taxon>Botryosphaeriales</taxon>
        <taxon>Phyllostictaceae</taxon>
        <taxon>Phyllosticta</taxon>
    </lineage>
</organism>
<evidence type="ECO:0000256" key="2">
    <source>
        <dbReference type="SAM" id="Phobius"/>
    </source>
</evidence>
<reference evidence="3 4" key="1">
    <citation type="submission" date="2024-04" db="EMBL/GenBank/DDBJ databases">
        <title>Phyllosticta paracitricarpa is synonymous to the EU quarantine fungus P. citricarpa based on phylogenomic analyses.</title>
        <authorList>
            <consortium name="Lawrence Berkeley National Laboratory"/>
            <person name="Van Ingen-Buijs V.A."/>
            <person name="Van Westerhoven A.C."/>
            <person name="Haridas S."/>
            <person name="Skiadas P."/>
            <person name="Martin F."/>
            <person name="Groenewald J.Z."/>
            <person name="Crous P.W."/>
            <person name="Seidl M.F."/>
        </authorList>
    </citation>
    <scope>NUCLEOTIDE SEQUENCE [LARGE SCALE GENOMIC DNA]</scope>
    <source>
        <strain evidence="3 4">CBS 123371</strain>
    </source>
</reference>
<feature type="compositionally biased region" description="Basic and acidic residues" evidence="1">
    <location>
        <begin position="344"/>
        <end position="356"/>
    </location>
</feature>
<feature type="compositionally biased region" description="Polar residues" evidence="1">
    <location>
        <begin position="211"/>
        <end position="227"/>
    </location>
</feature>
<feature type="region of interest" description="Disordered" evidence="1">
    <location>
        <begin position="340"/>
        <end position="504"/>
    </location>
</feature>
<feature type="compositionally biased region" description="Pro residues" evidence="1">
    <location>
        <begin position="405"/>
        <end position="420"/>
    </location>
</feature>
<evidence type="ECO:0000313" key="3">
    <source>
        <dbReference type="EMBL" id="KAK7510292.1"/>
    </source>
</evidence>
<dbReference type="EMBL" id="JBBPHU010000014">
    <property type="protein sequence ID" value="KAK7510292.1"/>
    <property type="molecule type" value="Genomic_DNA"/>
</dbReference>
<feature type="transmembrane region" description="Helical" evidence="2">
    <location>
        <begin position="6"/>
        <end position="25"/>
    </location>
</feature>
<sequence>MDSTVLPSAILTIISTILSICYLILHSFISRRQHVWTEEYTHARRVSIMCDVAYRVAASVPIFWFLTTIWNIIIAVRQPICLLTEPGTGSNQEFWRVGSACAAVRSSVAISLIALIASCTLFAIITKVRRPFEASLFGSCSFRRKTKISSLEDGTRVVTQEAPPSRHDSEKSFAHSIAASTPGPSFPSTPHTGDVDFRPGLGIYTPPTRTPPTSGLQRPTAKRSNSANSLFSVSTVIHYDAAGQNGHILPRHGNYCSPLADSAWRAMHPYPPGSPRSMSFHNLHSNGSRTNLVPRRKSGPLSVQYALHQHFYLSNIELHDNVRWERGHGPALRQQALLEQSAQHNDHESNWVREDSGISVSGSSTDGRCAASSASDGEGKKKSNHRAKRSISAPLPLRLRRSTRPEPPPRAASPPSPQVTPIPRRSSREQRSKARANLSLLPPWDPTSRDLDSAPLCRPETPTPSSRGARELRASLSRLSSKQPPPTPTLYTSSSSSLSSCPESSAAAESETSFLEAVLAAGHVTPLLTSAGFASQRSSIRAALSGRGSSRRSRKSKQPEKTPVPALPENLITPAVVKARSKSAEDLSRALSGDAGDETQSSRGEAKERKSRARRATATANTNTNNMAPSSSTSSAAHVNTLIKPDAQIETDLVATGPSERASASASLRSSLAEWMMRERQSHFSHASSAAPCQSREASGASGASADDLSGLVLVEKGKEKEEVGMQIFCSGVREASVVGLGVGVGCEKEKEMVHRE</sequence>
<feature type="compositionally biased region" description="Polar residues" evidence="1">
    <location>
        <begin position="178"/>
        <end position="191"/>
    </location>
</feature>
<keyword evidence="2" id="KW-0472">Membrane</keyword>
<keyword evidence="2" id="KW-0812">Transmembrane</keyword>
<keyword evidence="2" id="KW-1133">Transmembrane helix</keyword>
<feature type="compositionally biased region" description="Low complexity" evidence="1">
    <location>
        <begin position="616"/>
        <end position="637"/>
    </location>
</feature>